<keyword evidence="8" id="KW-0482">Metalloprotease</keyword>
<evidence type="ECO:0000256" key="7">
    <source>
        <dbReference type="ARBA" id="ARBA00022833"/>
    </source>
</evidence>
<dbReference type="eggNOG" id="KOG3624">
    <property type="taxonomic scope" value="Eukaryota"/>
</dbReference>
<dbReference type="Pfam" id="PF01431">
    <property type="entry name" value="Peptidase_M13"/>
    <property type="match status" value="1"/>
</dbReference>
<feature type="domain" description="Peptidase M13 C-terminal" evidence="10">
    <location>
        <begin position="493"/>
        <end position="696"/>
    </location>
</feature>
<protein>
    <recommendedName>
        <fullName evidence="13">Peptidase family M13</fullName>
    </recommendedName>
</protein>
<accession>A0A1I8MDT3</accession>
<dbReference type="EnsemblMetazoa" id="MDOA003857-RA">
    <property type="protein sequence ID" value="MDOA003857-PA"/>
    <property type="gene ID" value="MDOA003857"/>
</dbReference>
<evidence type="ECO:0000256" key="5">
    <source>
        <dbReference type="ARBA" id="ARBA00022723"/>
    </source>
</evidence>
<dbReference type="Pfam" id="PF05649">
    <property type="entry name" value="Peptidase_M13_N"/>
    <property type="match status" value="1"/>
</dbReference>
<evidence type="ECO:0000313" key="12">
    <source>
        <dbReference type="EnsemblMetazoa" id="MDOA003857-PA"/>
    </source>
</evidence>
<keyword evidence="9" id="KW-0732">Signal</keyword>
<dbReference type="RefSeq" id="XP_005179943.2">
    <property type="nucleotide sequence ID" value="XM_005179886.4"/>
</dbReference>
<dbReference type="CDD" id="cd08662">
    <property type="entry name" value="M13"/>
    <property type="match status" value="1"/>
</dbReference>
<keyword evidence="6" id="KW-0378">Hydrolase</keyword>
<dbReference type="KEGG" id="mde:101899790"/>
<keyword evidence="7" id="KW-0862">Zinc</keyword>
<dbReference type="PANTHER" id="PTHR11733:SF238">
    <property type="entry name" value="FI07649P-RELATED"/>
    <property type="match status" value="1"/>
</dbReference>
<evidence type="ECO:0008006" key="13">
    <source>
        <dbReference type="Google" id="ProtNLM"/>
    </source>
</evidence>
<evidence type="ECO:0000256" key="2">
    <source>
        <dbReference type="ARBA" id="ARBA00004401"/>
    </source>
</evidence>
<dbReference type="Gene3D" id="1.10.1380.10">
    <property type="entry name" value="Neutral endopeptidase , domain2"/>
    <property type="match status" value="1"/>
</dbReference>
<keyword evidence="4" id="KW-0645">Protease</keyword>
<dbReference type="AlphaFoldDB" id="A0A1I8MDT3"/>
<dbReference type="GO" id="GO:0004222">
    <property type="term" value="F:metalloendopeptidase activity"/>
    <property type="evidence" value="ECO:0007669"/>
    <property type="project" value="InterPro"/>
</dbReference>
<dbReference type="InterPro" id="IPR000718">
    <property type="entry name" value="Peptidase_M13"/>
</dbReference>
<evidence type="ECO:0000256" key="8">
    <source>
        <dbReference type="ARBA" id="ARBA00023049"/>
    </source>
</evidence>
<evidence type="ECO:0000256" key="9">
    <source>
        <dbReference type="SAM" id="SignalP"/>
    </source>
</evidence>
<name>A0A1I8MDT3_MUSDO</name>
<comment type="similarity">
    <text evidence="3">Belongs to the peptidase M13 family.</text>
</comment>
<feature type="domain" description="Peptidase M13 N-terminal" evidence="11">
    <location>
        <begin position="57"/>
        <end position="430"/>
    </location>
</feature>
<dbReference type="PANTHER" id="PTHR11733">
    <property type="entry name" value="ZINC METALLOPROTEASE FAMILY M13 NEPRILYSIN-RELATED"/>
    <property type="match status" value="1"/>
</dbReference>
<evidence type="ECO:0000259" key="10">
    <source>
        <dbReference type="Pfam" id="PF01431"/>
    </source>
</evidence>
<dbReference type="PROSITE" id="PS51885">
    <property type="entry name" value="NEPRILYSIN"/>
    <property type="match status" value="1"/>
</dbReference>
<dbReference type="VEuPathDB" id="VectorBase:MDOMA2_019529"/>
<evidence type="ECO:0000256" key="4">
    <source>
        <dbReference type="ARBA" id="ARBA00022670"/>
    </source>
</evidence>
<dbReference type="Gene3D" id="3.40.390.10">
    <property type="entry name" value="Collagenase (Catalytic Domain)"/>
    <property type="match status" value="1"/>
</dbReference>
<comment type="cofactor">
    <cofactor evidence="1">
        <name>Zn(2+)</name>
        <dbReference type="ChEBI" id="CHEBI:29105"/>
    </cofactor>
</comment>
<dbReference type="InterPro" id="IPR018497">
    <property type="entry name" value="Peptidase_M13_C"/>
</dbReference>
<dbReference type="InterPro" id="IPR042089">
    <property type="entry name" value="Peptidase_M13_dom_2"/>
</dbReference>
<dbReference type="GO" id="GO:0005886">
    <property type="term" value="C:plasma membrane"/>
    <property type="evidence" value="ECO:0007669"/>
    <property type="project" value="UniProtKB-SubCell"/>
</dbReference>
<evidence type="ECO:0000256" key="1">
    <source>
        <dbReference type="ARBA" id="ARBA00001947"/>
    </source>
</evidence>
<comment type="subcellular location">
    <subcellularLocation>
        <location evidence="2">Cell membrane</location>
        <topology evidence="2">Single-pass type II membrane protein</topology>
    </subcellularLocation>
</comment>
<proteinExistence type="inferred from homology"/>
<keyword evidence="5" id="KW-0479">Metal-binding</keyword>
<dbReference type="GO" id="GO:0046872">
    <property type="term" value="F:metal ion binding"/>
    <property type="evidence" value="ECO:0007669"/>
    <property type="project" value="UniProtKB-KW"/>
</dbReference>
<dbReference type="GO" id="GO:0016485">
    <property type="term" value="P:protein processing"/>
    <property type="evidence" value="ECO:0007669"/>
    <property type="project" value="TreeGrafter"/>
</dbReference>
<dbReference type="VEuPathDB" id="VectorBase:MDOA003857"/>
<evidence type="ECO:0000256" key="3">
    <source>
        <dbReference type="ARBA" id="ARBA00007357"/>
    </source>
</evidence>
<dbReference type="InterPro" id="IPR024079">
    <property type="entry name" value="MetalloPept_cat_dom_sf"/>
</dbReference>
<organism evidence="12">
    <name type="scientific">Musca domestica</name>
    <name type="common">House fly</name>
    <dbReference type="NCBI Taxonomy" id="7370"/>
    <lineage>
        <taxon>Eukaryota</taxon>
        <taxon>Metazoa</taxon>
        <taxon>Ecdysozoa</taxon>
        <taxon>Arthropoda</taxon>
        <taxon>Hexapoda</taxon>
        <taxon>Insecta</taxon>
        <taxon>Pterygota</taxon>
        <taxon>Neoptera</taxon>
        <taxon>Endopterygota</taxon>
        <taxon>Diptera</taxon>
        <taxon>Brachycera</taxon>
        <taxon>Muscomorpha</taxon>
        <taxon>Muscoidea</taxon>
        <taxon>Muscidae</taxon>
        <taxon>Musca</taxon>
    </lineage>
</organism>
<evidence type="ECO:0000259" key="11">
    <source>
        <dbReference type="Pfam" id="PF05649"/>
    </source>
</evidence>
<reference evidence="12" key="1">
    <citation type="submission" date="2020-05" db="UniProtKB">
        <authorList>
            <consortium name="EnsemblMetazoa"/>
        </authorList>
    </citation>
    <scope>IDENTIFICATION</scope>
    <source>
        <strain evidence="12">Aabys</strain>
    </source>
</reference>
<dbReference type="PRINTS" id="PR00786">
    <property type="entry name" value="NEPRILYSIN"/>
</dbReference>
<sequence>MLKLFPIFLCLISWPWSGLSGPLNTPNSDLDSPFGHEIVRYSKAAEIRNLMDESVDPCNNFYNFACGKWNRFHPANTLEHASTGFFETVLQALNRKIADVLTHDDMGKYDTEVDKKVKIFFDSCMNLSSLKDVYKEKLLEISAEFGEMPVLVGDKWNRHDFDWLKVVSEMAYKYGIHIILGYDIMVDFSDTTKNRLYIGYRGLPLESKSMYLDENNAIYREGYQSKMAKNLQRFLRLPQELAEVTAKELLEFEVGLAKGMIDATAGLQVTDITHLTTMDELAAKYDNDLDLRRYINTSLGYVPQDKVYEMAEDYQANLIELIKTTPRRVVANYIFYNFLEHFMVKVPRGQSELQTKCISRTKRYFAKNLDNMVYRRLNDNNNTREGIDFMWHEIQTTFEQTLLSERLNWIGEETRSYAIEKLKAMQLEINSYEERNFTAELGTLQLSRDDFLENLKAAMMLSVKNVRQKLNEPPSALEAGEILSFTPANIIVENKIKVPISLLQPYYVWSNLYPKAVQYGTLGSLISHELIHGFDDTGRNFDKSGNSHNWWDATSTEHFKNRTNCFIQQYKNYTYNGRKLPEMASQSENIADNGGVRLAYAAYLRWYEDAARSLGMLPVESLPRLKYSGKQLFFISYAQMWCSDVHPVVKNLQTSTDLHVPGIYRVIGPLSNFEEFAKEFNCPVDSNMNRANKCEIY</sequence>
<feature type="signal peptide" evidence="9">
    <location>
        <begin position="1"/>
        <end position="20"/>
    </location>
</feature>
<feature type="chain" id="PRO_5044560211" description="Peptidase family M13" evidence="9">
    <location>
        <begin position="21"/>
        <end position="697"/>
    </location>
</feature>
<dbReference type="InterPro" id="IPR008753">
    <property type="entry name" value="Peptidase_M13_N"/>
</dbReference>
<gene>
    <name evidence="12" type="primary">101899790</name>
</gene>
<dbReference type="OrthoDB" id="6475849at2759"/>
<evidence type="ECO:0000256" key="6">
    <source>
        <dbReference type="ARBA" id="ARBA00022801"/>
    </source>
</evidence>
<dbReference type="SUPFAM" id="SSF55486">
    <property type="entry name" value="Metalloproteases ('zincins'), catalytic domain"/>
    <property type="match status" value="1"/>
</dbReference>